<keyword evidence="4" id="KW-1185">Reference proteome</keyword>
<name>A0A0D7A2Q2_9AGAR</name>
<accession>A0A0D7A2Q2</accession>
<keyword evidence="3" id="KW-0489">Methyltransferase</keyword>
<feature type="domain" description="Methyltransferase type 12" evidence="2">
    <location>
        <begin position="54"/>
        <end position="145"/>
    </location>
</feature>
<reference evidence="3 4" key="1">
    <citation type="journal article" date="2015" name="Fungal Genet. Biol.">
        <title>Evolution of novel wood decay mechanisms in Agaricales revealed by the genome sequences of Fistulina hepatica and Cylindrobasidium torrendii.</title>
        <authorList>
            <person name="Floudas D."/>
            <person name="Held B.W."/>
            <person name="Riley R."/>
            <person name="Nagy L.G."/>
            <person name="Koehler G."/>
            <person name="Ransdell A.S."/>
            <person name="Younus H."/>
            <person name="Chow J."/>
            <person name="Chiniquy J."/>
            <person name="Lipzen A."/>
            <person name="Tritt A."/>
            <person name="Sun H."/>
            <person name="Haridas S."/>
            <person name="LaButti K."/>
            <person name="Ohm R.A."/>
            <person name="Kues U."/>
            <person name="Blanchette R.A."/>
            <person name="Grigoriev I.V."/>
            <person name="Minto R.E."/>
            <person name="Hibbett D.S."/>
        </authorList>
    </citation>
    <scope>NUCLEOTIDE SEQUENCE [LARGE SCALE GENOMIC DNA]</scope>
    <source>
        <strain evidence="3 4">ATCC 64428</strain>
    </source>
</reference>
<dbReference type="GO" id="GO:0008168">
    <property type="term" value="F:methyltransferase activity"/>
    <property type="evidence" value="ECO:0007669"/>
    <property type="project" value="UniProtKB-KW"/>
</dbReference>
<dbReference type="GO" id="GO:0032259">
    <property type="term" value="P:methylation"/>
    <property type="evidence" value="ECO:0007669"/>
    <property type="project" value="UniProtKB-KW"/>
</dbReference>
<dbReference type="AlphaFoldDB" id="A0A0D7A2Q2"/>
<dbReference type="OrthoDB" id="3647at2759"/>
<dbReference type="InterPro" id="IPR013217">
    <property type="entry name" value="Methyltransf_12"/>
</dbReference>
<keyword evidence="1 3" id="KW-0808">Transferase</keyword>
<gene>
    <name evidence="3" type="ORF">FISHEDRAFT_50317</name>
</gene>
<organism evidence="3 4">
    <name type="scientific">Fistulina hepatica ATCC 64428</name>
    <dbReference type="NCBI Taxonomy" id="1128425"/>
    <lineage>
        <taxon>Eukaryota</taxon>
        <taxon>Fungi</taxon>
        <taxon>Dikarya</taxon>
        <taxon>Basidiomycota</taxon>
        <taxon>Agaricomycotina</taxon>
        <taxon>Agaricomycetes</taxon>
        <taxon>Agaricomycetidae</taxon>
        <taxon>Agaricales</taxon>
        <taxon>Fistulinaceae</taxon>
        <taxon>Fistulina</taxon>
    </lineage>
</organism>
<proteinExistence type="predicted"/>
<evidence type="ECO:0000256" key="1">
    <source>
        <dbReference type="ARBA" id="ARBA00022679"/>
    </source>
</evidence>
<evidence type="ECO:0000259" key="2">
    <source>
        <dbReference type="Pfam" id="PF08242"/>
    </source>
</evidence>
<dbReference type="CDD" id="cd02440">
    <property type="entry name" value="AdoMet_MTases"/>
    <property type="match status" value="1"/>
</dbReference>
<dbReference type="SUPFAM" id="SSF53335">
    <property type="entry name" value="S-adenosyl-L-methionine-dependent methyltransferases"/>
    <property type="match status" value="1"/>
</dbReference>
<dbReference type="PANTHER" id="PTHR43861:SF3">
    <property type="entry name" value="PUTATIVE (AFU_ORTHOLOGUE AFUA_2G14390)-RELATED"/>
    <property type="match status" value="1"/>
</dbReference>
<evidence type="ECO:0000313" key="3">
    <source>
        <dbReference type="EMBL" id="KIY45005.1"/>
    </source>
</evidence>
<dbReference type="Gene3D" id="3.40.50.150">
    <property type="entry name" value="Vaccinia Virus protein VP39"/>
    <property type="match status" value="1"/>
</dbReference>
<evidence type="ECO:0000313" key="4">
    <source>
        <dbReference type="Proteomes" id="UP000054144"/>
    </source>
</evidence>
<dbReference type="Proteomes" id="UP000054144">
    <property type="component" value="Unassembled WGS sequence"/>
</dbReference>
<dbReference type="Pfam" id="PF08242">
    <property type="entry name" value="Methyltransf_12"/>
    <property type="match status" value="1"/>
</dbReference>
<dbReference type="EMBL" id="KN882063">
    <property type="protein sequence ID" value="KIY45005.1"/>
    <property type="molecule type" value="Genomic_DNA"/>
</dbReference>
<protein>
    <submittedName>
        <fullName evidence="3">Hexaprenyldihydroxybenzoate methyltransferase</fullName>
    </submittedName>
</protein>
<sequence>MADSTHDYAQANKAHFDDIAKDYQQFADAIPLAKTVTDVMLKSYAFDASTTTVLDFACGTGHISKCLAPHALKVLGVDISRGMVDQYNAALGGNCKAIAIELRGQEGELDGEKFDVIVCSAAYHHFASPAEMTKMLVSFLKPSGALLVADFINLPKPPAGYQHENSIVAHHGFSEQDMRGLYEGAGLQLASFDRTAAVLFGSETTIFVAKGVRKN</sequence>
<dbReference type="PANTHER" id="PTHR43861">
    <property type="entry name" value="TRANS-ACONITATE 2-METHYLTRANSFERASE-RELATED"/>
    <property type="match status" value="1"/>
</dbReference>
<dbReference type="InterPro" id="IPR029063">
    <property type="entry name" value="SAM-dependent_MTases_sf"/>
</dbReference>